<dbReference type="PANTHER" id="PTHR28265">
    <property type="entry name" value="MAINTENANCE OF TELOMERE CAPPING PROTEIN 1"/>
    <property type="match status" value="1"/>
</dbReference>
<feature type="region of interest" description="Disordered" evidence="2">
    <location>
        <begin position="384"/>
        <end position="412"/>
    </location>
</feature>
<evidence type="ECO:0000313" key="4">
    <source>
        <dbReference type="Proteomes" id="UP000191024"/>
    </source>
</evidence>
<name>A0A1G4KC34_9SACH</name>
<dbReference type="Pfam" id="PF10310">
    <property type="entry name" value="DUF5427"/>
    <property type="match status" value="1"/>
</dbReference>
<protein>
    <submittedName>
        <fullName evidence="3">LAMI_0G14422g1_1</fullName>
    </submittedName>
</protein>
<dbReference type="AlphaFoldDB" id="A0A1G4KC34"/>
<evidence type="ECO:0000256" key="2">
    <source>
        <dbReference type="SAM" id="MobiDB-lite"/>
    </source>
</evidence>
<feature type="compositionally biased region" description="Basic and acidic residues" evidence="2">
    <location>
        <begin position="20"/>
        <end position="37"/>
    </location>
</feature>
<feature type="compositionally biased region" description="Polar residues" evidence="2">
    <location>
        <begin position="49"/>
        <end position="62"/>
    </location>
</feature>
<feature type="compositionally biased region" description="Acidic residues" evidence="2">
    <location>
        <begin position="399"/>
        <end position="411"/>
    </location>
</feature>
<dbReference type="OrthoDB" id="5594977at2759"/>
<feature type="compositionally biased region" description="Acidic residues" evidence="2">
    <location>
        <begin position="38"/>
        <end position="48"/>
    </location>
</feature>
<gene>
    <name evidence="3" type="ORF">LAMI_0G14422G</name>
</gene>
<evidence type="ECO:0000256" key="1">
    <source>
        <dbReference type="SAM" id="Coils"/>
    </source>
</evidence>
<organism evidence="3 4">
    <name type="scientific">Lachancea mirantina</name>
    <dbReference type="NCBI Taxonomy" id="1230905"/>
    <lineage>
        <taxon>Eukaryota</taxon>
        <taxon>Fungi</taxon>
        <taxon>Dikarya</taxon>
        <taxon>Ascomycota</taxon>
        <taxon>Saccharomycotina</taxon>
        <taxon>Saccharomycetes</taxon>
        <taxon>Saccharomycetales</taxon>
        <taxon>Saccharomycetaceae</taxon>
        <taxon>Lachancea</taxon>
    </lineage>
</organism>
<proteinExistence type="predicted"/>
<reference evidence="3 4" key="1">
    <citation type="submission" date="2016-03" db="EMBL/GenBank/DDBJ databases">
        <authorList>
            <person name="Devillers H."/>
        </authorList>
    </citation>
    <scope>NUCLEOTIDE SEQUENCE [LARGE SCALE GENOMIC DNA]</scope>
    <source>
        <strain evidence="3">CBS 11717</strain>
    </source>
</reference>
<dbReference type="InterPro" id="IPR018814">
    <property type="entry name" value="DUF5427"/>
</dbReference>
<feature type="coiled-coil region" evidence="1">
    <location>
        <begin position="275"/>
        <end position="305"/>
    </location>
</feature>
<feature type="region of interest" description="Disordered" evidence="2">
    <location>
        <begin position="1"/>
        <end position="128"/>
    </location>
</feature>
<keyword evidence="1" id="KW-0175">Coiled coil</keyword>
<dbReference type="EMBL" id="LT598469">
    <property type="protein sequence ID" value="SCV01893.1"/>
    <property type="molecule type" value="Genomic_DNA"/>
</dbReference>
<sequence>MGDKKSTEAEDVLQFLDSLPEGKETGNKEVKKGRQEDSEILDFLDELEQSNLSLNKPKGTTKTPDETPDAGLGAEDKKHGANASETGADNEGLKSAGSETRAPAPEKVEQHDYEEESQQPLNDPITSISNWWSSSGSATVNSFFSKTAEQANQLKDRLAHEQQGIASRLQTTSLGSKISATTISTLAKNLTRIVVGETDEVLRIHLVHDLVGYPMLPYHVEQQFDRVLSSQVQSGVRIFVDEWDHPIEGERRKDDGKRHLNLFTGKFTDGEKLAFANINNAVKLFNAAKEELEKQRVDVSGHERQQTNEEQNISDLFISVLPVAIPVKSQDAGITTTDAAQPGNFSFVVVLKDVTNDTTSITRSQGFPQKWADWLEGTSALKARDEHDAEKPQATAKESDDDNTQPEDIDPSEWVKEWVEDGLSLTFGVVAQNYIIERMGFE</sequence>
<keyword evidence="4" id="KW-1185">Reference proteome</keyword>
<dbReference type="STRING" id="1230905.A0A1G4KC34"/>
<evidence type="ECO:0000313" key="3">
    <source>
        <dbReference type="EMBL" id="SCV01893.1"/>
    </source>
</evidence>
<dbReference type="PANTHER" id="PTHR28265:SF1">
    <property type="entry name" value="MAINTENANCE OF TELOMERE CAPPING PROTEIN 1"/>
    <property type="match status" value="1"/>
</dbReference>
<accession>A0A1G4KC34</accession>
<dbReference type="Proteomes" id="UP000191024">
    <property type="component" value="Chromosome G"/>
</dbReference>